<keyword evidence="1" id="KW-0732">Signal</keyword>
<gene>
    <name evidence="2" type="ORF">B1H18_27830</name>
</gene>
<evidence type="ECO:0000313" key="3">
    <source>
        <dbReference type="Proteomes" id="UP000190539"/>
    </source>
</evidence>
<feature type="signal peptide" evidence="1">
    <location>
        <begin position="1"/>
        <end position="30"/>
    </location>
</feature>
<accession>A0A1V4A2S2</accession>
<keyword evidence="3" id="KW-1185">Reference proteome</keyword>
<protein>
    <recommendedName>
        <fullName evidence="4">Secreted protein</fullName>
    </recommendedName>
</protein>
<dbReference type="Proteomes" id="UP000190539">
    <property type="component" value="Unassembled WGS sequence"/>
</dbReference>
<sequence>MKQNHLKFARAAVVMTGAALVAGAGAPAFAEGGSIPDRVVDGITKQLPAGDLITQVRHGEIHTSPLEDPRVKVVTGAVEEVGGKVLGQLMAARATNNPAMIGGLPLGAPVG</sequence>
<dbReference type="AlphaFoldDB" id="A0A1V4A2S2"/>
<evidence type="ECO:0008006" key="4">
    <source>
        <dbReference type="Google" id="ProtNLM"/>
    </source>
</evidence>
<evidence type="ECO:0000313" key="2">
    <source>
        <dbReference type="EMBL" id="OON72978.1"/>
    </source>
</evidence>
<comment type="caution">
    <text evidence="2">The sequence shown here is derived from an EMBL/GenBank/DDBJ whole genome shotgun (WGS) entry which is preliminary data.</text>
</comment>
<dbReference type="EMBL" id="MVFC01000033">
    <property type="protein sequence ID" value="OON72978.1"/>
    <property type="molecule type" value="Genomic_DNA"/>
</dbReference>
<reference evidence="2 3" key="1">
    <citation type="submission" date="2017-02" db="EMBL/GenBank/DDBJ databases">
        <title>Draft Genome Sequence of Streptomyces tsukubaensis F601, a Producer of the immunosuppressant tacrolimus FK506.</title>
        <authorList>
            <person name="Zong G."/>
            <person name="Zhong C."/>
            <person name="Fu J."/>
            <person name="Qin R."/>
            <person name="Cao G."/>
        </authorList>
    </citation>
    <scope>NUCLEOTIDE SEQUENCE [LARGE SCALE GENOMIC DNA]</scope>
    <source>
        <strain evidence="2 3">F601</strain>
    </source>
</reference>
<feature type="chain" id="PRO_5010736897" description="Secreted protein" evidence="1">
    <location>
        <begin position="31"/>
        <end position="111"/>
    </location>
</feature>
<organism evidence="2 3">
    <name type="scientific">Streptomyces tsukubensis</name>
    <dbReference type="NCBI Taxonomy" id="83656"/>
    <lineage>
        <taxon>Bacteria</taxon>
        <taxon>Bacillati</taxon>
        <taxon>Actinomycetota</taxon>
        <taxon>Actinomycetes</taxon>
        <taxon>Kitasatosporales</taxon>
        <taxon>Streptomycetaceae</taxon>
        <taxon>Streptomyces</taxon>
    </lineage>
</organism>
<evidence type="ECO:0000256" key="1">
    <source>
        <dbReference type="SAM" id="SignalP"/>
    </source>
</evidence>
<dbReference type="RefSeq" id="WP_077972586.1">
    <property type="nucleotide sequence ID" value="NZ_CP045178.1"/>
</dbReference>
<proteinExistence type="predicted"/>
<name>A0A1V4A2S2_9ACTN</name>